<dbReference type="PROSITE" id="PS50084">
    <property type="entry name" value="KH_TYPE_1"/>
    <property type="match status" value="1"/>
</dbReference>
<evidence type="ECO:0000256" key="3">
    <source>
        <dbReference type="HAMAP-Rule" id="MF_00088"/>
    </source>
</evidence>
<dbReference type="PANTHER" id="PTHR34654">
    <property type="entry name" value="UPF0109 PROTEIN SCO5592"/>
    <property type="match status" value="1"/>
</dbReference>
<dbReference type="Proteomes" id="UP000271125">
    <property type="component" value="Unassembled WGS sequence"/>
</dbReference>
<dbReference type="Pfam" id="PF13083">
    <property type="entry name" value="KH_KhpA-B"/>
    <property type="match status" value="1"/>
</dbReference>
<dbReference type="GO" id="GO:0003723">
    <property type="term" value="F:RNA binding"/>
    <property type="evidence" value="ECO:0007669"/>
    <property type="project" value="UniProtKB-UniRule"/>
</dbReference>
<keyword evidence="3" id="KW-0133">Cell shape</keyword>
<dbReference type="SUPFAM" id="SSF54814">
    <property type="entry name" value="Prokaryotic type KH domain (KH-domain type II)"/>
    <property type="match status" value="1"/>
</dbReference>
<dbReference type="GO" id="GO:0009252">
    <property type="term" value="P:peptidoglycan biosynthetic process"/>
    <property type="evidence" value="ECO:0007669"/>
    <property type="project" value="UniProtKB-UniRule"/>
</dbReference>
<dbReference type="AlphaFoldDB" id="A0A660SI61"/>
<dbReference type="CDD" id="cd22533">
    <property type="entry name" value="KH-II_YlqC-like"/>
    <property type="match status" value="1"/>
</dbReference>
<keyword evidence="1 3" id="KW-0963">Cytoplasm</keyword>
<evidence type="ECO:0000256" key="2">
    <source>
        <dbReference type="ARBA" id="ARBA00022884"/>
    </source>
</evidence>
<dbReference type="InterPro" id="IPR009019">
    <property type="entry name" value="KH_sf_prok-type"/>
</dbReference>
<evidence type="ECO:0000313" key="5">
    <source>
        <dbReference type="Proteomes" id="UP000271125"/>
    </source>
</evidence>
<dbReference type="GO" id="GO:0005737">
    <property type="term" value="C:cytoplasm"/>
    <property type="evidence" value="ECO:0007669"/>
    <property type="project" value="UniProtKB-SubCell"/>
</dbReference>
<keyword evidence="3" id="KW-0961">Cell wall biogenesis/degradation</keyword>
<keyword evidence="3" id="KW-0143">Chaperone</keyword>
<dbReference type="InterPro" id="IPR015946">
    <property type="entry name" value="KH_dom-like_a/b"/>
</dbReference>
<dbReference type="GO" id="GO:0008360">
    <property type="term" value="P:regulation of cell shape"/>
    <property type="evidence" value="ECO:0007669"/>
    <property type="project" value="UniProtKB-KW"/>
</dbReference>
<comment type="subcellular location">
    <subcellularLocation>
        <location evidence="3">Cytoplasm</location>
    </subcellularLocation>
</comment>
<dbReference type="GO" id="GO:0071555">
    <property type="term" value="P:cell wall organization"/>
    <property type="evidence" value="ECO:0007669"/>
    <property type="project" value="UniProtKB-KW"/>
</dbReference>
<comment type="function">
    <text evidence="3">A probable RNA chaperone. Forms a complex with KhpB which binds to cellular RNA and controls its expression. Plays a role in peptidoglycan (PG) homeostasis and cell length regulation.</text>
</comment>
<dbReference type="EMBL" id="QNBD01000174">
    <property type="protein sequence ID" value="RKX69711.1"/>
    <property type="molecule type" value="Genomic_DNA"/>
</dbReference>
<proteinExistence type="inferred from homology"/>
<evidence type="ECO:0000313" key="4">
    <source>
        <dbReference type="EMBL" id="RKX69711.1"/>
    </source>
</evidence>
<protein>
    <recommendedName>
        <fullName evidence="3">RNA-binding protein KhpA</fullName>
    </recommendedName>
    <alternativeName>
        <fullName evidence="3">KH-domain protein A</fullName>
    </alternativeName>
</protein>
<evidence type="ECO:0000256" key="1">
    <source>
        <dbReference type="ARBA" id="ARBA00022490"/>
    </source>
</evidence>
<keyword evidence="2 3" id="KW-0694">RNA-binding</keyword>
<comment type="similarity">
    <text evidence="3">Belongs to the KhpA RNA-binding protein family.</text>
</comment>
<organism evidence="4 5">
    <name type="scientific">candidate division TA06 bacterium</name>
    <dbReference type="NCBI Taxonomy" id="2250710"/>
    <lineage>
        <taxon>Bacteria</taxon>
        <taxon>Bacteria division TA06</taxon>
    </lineage>
</organism>
<gene>
    <name evidence="3" type="primary">khpA</name>
    <name evidence="4" type="ORF">DRP43_04120</name>
</gene>
<comment type="subunit">
    <text evidence="3">Forms a complex with KhpB.</text>
</comment>
<reference evidence="4 5" key="1">
    <citation type="submission" date="2018-06" db="EMBL/GenBank/DDBJ databases">
        <title>Extensive metabolic versatility and redundancy in microbially diverse, dynamic hydrothermal sediments.</title>
        <authorList>
            <person name="Dombrowski N."/>
            <person name="Teske A."/>
            <person name="Baker B.J."/>
        </authorList>
    </citation>
    <scope>NUCLEOTIDE SEQUENCE [LARGE SCALE GENOMIC DNA]</scope>
    <source>
        <strain evidence="4">B10_G13</strain>
    </source>
</reference>
<accession>A0A660SI61</accession>
<dbReference type="InterPro" id="IPR020627">
    <property type="entry name" value="KhpA"/>
</dbReference>
<dbReference type="Gene3D" id="3.30.300.20">
    <property type="match status" value="1"/>
</dbReference>
<sequence>MNNTESLLNFLTESLIDNKSKYRVNRLESDNNILYSIQVSKDDLGRVIGKGGKTANAIRSFIYACNRNGKKINIKFEEL</sequence>
<dbReference type="HAMAP" id="MF_00088">
    <property type="entry name" value="KhpA"/>
    <property type="match status" value="1"/>
</dbReference>
<dbReference type="PANTHER" id="PTHR34654:SF1">
    <property type="entry name" value="RNA-BINDING PROTEIN KHPA"/>
    <property type="match status" value="1"/>
</dbReference>
<name>A0A660SI61_UNCT6</name>
<comment type="caution">
    <text evidence="4">The sequence shown here is derived from an EMBL/GenBank/DDBJ whole genome shotgun (WGS) entry which is preliminary data.</text>
</comment>